<organism evidence="3 4">
    <name type="scientific">Hymenolepis diminuta</name>
    <name type="common">Rat tapeworm</name>
    <dbReference type="NCBI Taxonomy" id="6216"/>
    <lineage>
        <taxon>Eukaryota</taxon>
        <taxon>Metazoa</taxon>
        <taxon>Spiralia</taxon>
        <taxon>Lophotrochozoa</taxon>
        <taxon>Platyhelminthes</taxon>
        <taxon>Cestoda</taxon>
        <taxon>Eucestoda</taxon>
        <taxon>Cyclophyllidea</taxon>
        <taxon>Hymenolepididae</taxon>
        <taxon>Hymenolepis</taxon>
    </lineage>
</organism>
<dbReference type="InterPro" id="IPR000198">
    <property type="entry name" value="RhoGAP_dom"/>
</dbReference>
<dbReference type="EMBL" id="CABIJS010000695">
    <property type="protein sequence ID" value="VUZ55570.1"/>
    <property type="molecule type" value="Genomic_DNA"/>
</dbReference>
<feature type="compositionally biased region" description="Polar residues" evidence="1">
    <location>
        <begin position="1483"/>
        <end position="1494"/>
    </location>
</feature>
<accession>A0A564Z7Y0</accession>
<dbReference type="SUPFAM" id="SSF48350">
    <property type="entry name" value="GTPase activation domain, GAP"/>
    <property type="match status" value="1"/>
</dbReference>
<dbReference type="PANTHER" id="PTHR23179:SF3">
    <property type="entry name" value="RHO GTPASE-ACTIVATING PROTEIN 20"/>
    <property type="match status" value="1"/>
</dbReference>
<dbReference type="InterPro" id="IPR008936">
    <property type="entry name" value="Rho_GTPase_activation_prot"/>
</dbReference>
<evidence type="ECO:0000313" key="4">
    <source>
        <dbReference type="Proteomes" id="UP000321570"/>
    </source>
</evidence>
<feature type="region of interest" description="Disordered" evidence="1">
    <location>
        <begin position="1"/>
        <end position="51"/>
    </location>
</feature>
<dbReference type="CDD" id="cd00159">
    <property type="entry name" value="RhoGAP"/>
    <property type="match status" value="1"/>
</dbReference>
<dbReference type="PANTHER" id="PTHR23179">
    <property type="entry name" value="T-CELL ACTIVATION RHO GTPASE ACTIVATING PROTEIN-RELATED"/>
    <property type="match status" value="1"/>
</dbReference>
<dbReference type="GO" id="GO:0005096">
    <property type="term" value="F:GTPase activator activity"/>
    <property type="evidence" value="ECO:0007669"/>
    <property type="project" value="TreeGrafter"/>
</dbReference>
<dbReference type="Pfam" id="PF00620">
    <property type="entry name" value="RhoGAP"/>
    <property type="match status" value="1"/>
</dbReference>
<feature type="region of interest" description="Disordered" evidence="1">
    <location>
        <begin position="1461"/>
        <end position="1515"/>
    </location>
</feature>
<reference evidence="3 4" key="1">
    <citation type="submission" date="2019-07" db="EMBL/GenBank/DDBJ databases">
        <authorList>
            <person name="Jastrzebski P J."/>
            <person name="Paukszto L."/>
            <person name="Jastrzebski P J."/>
        </authorList>
    </citation>
    <scope>NUCLEOTIDE SEQUENCE [LARGE SCALE GENOMIC DNA]</scope>
    <source>
        <strain evidence="3 4">WMS-il1</strain>
    </source>
</reference>
<feature type="domain" description="Rho-GAP" evidence="2">
    <location>
        <begin position="859"/>
        <end position="1044"/>
    </location>
</feature>
<dbReference type="Proteomes" id="UP000321570">
    <property type="component" value="Unassembled WGS sequence"/>
</dbReference>
<feature type="compositionally biased region" description="Low complexity" evidence="1">
    <location>
        <begin position="459"/>
        <end position="479"/>
    </location>
</feature>
<name>A0A564Z7Y0_HYMDI</name>
<gene>
    <name evidence="3" type="ORF">WMSIL1_LOCUS13379</name>
</gene>
<sequence>MPTESVIRNYERNRESRGRRRRFKGTPSEIVHETVAKTPSNVRKSRIDMPTRSAKSLNNLSTIDKDITSDQGNGSNQNAALMPFTRIIKWCKHISQTRETPPQVTPGKVISLEQKLSSPGYQQTGYIGKKRGFMGPLGLGEFVESMGEGFDEPDQLNGSPHIQVKSRSLIDISMTNLWGNEDEDYEIENDGGGENNEQENIVEKDKKVSFSQPARSSLLNTISRLVPLPPIAPNLVQFLDNPSVSGNVYESMETTFFGNTEDRWTAPAFAITACSQMQKGDLFNVHCVSDYLAELKLTVNWAKSVKYLCEGEIRKYKSAGKGKRQRRSTLQGSTTKTENEVELKELHSDFSSFLDSYEVFVSQMKEEYRGMPVSAILIAGHNERLISMKSVLPMLIPTLQHENQKTISSAAYRKFLCETSATAVLKAFNRSVDAPCEISAFLFSDSLLLASKCCQPKSSTASTSLGNSSSSKWNSRFPSGIPPTPLHRPSGVFETLARLPLTFLGLFSPASASCSSTSTPQTDLAIPVVKITPPLSQILCSSSSGISSAASTEEDMEGGSENGSSGCGGGPDELTNGIGIWWPPGNKCQLGLSTEKKSCQIWISHLQTILEQIQNCFSSQILRVKVLNEIAPEKCVHKYIALGPSITTRELKEKALTAMNIGCRPMDAEIVASFAEPKRGNLELPLSDEDRPFLLALYLTTLLSWGEKFPDEAIDFFAFDQTDRSFTPRTLAFPLPPDRIPITFIIRDSLNSGIGSSLLHRPVNFSGDVDIFEPIKSFSDRPKSTMYPEINRFHRPHLRGLSQSSHNLSATGAPANINGKGRSRSRLRLPFSRSNLASTGDENELDDKDYLSNPFGIFGRLPKEAWPDCRVSMSVMSLFVIIFYKGSLTEGIFRKSVLMSQLQAMIQRVDTDEDPLMADECSPLCAANILKKYFSEIPGHLLIDDKWDEWCKLTTFKTDEEIANYAKKILRELPDINQSLLTFLLFTLAQIRVNSSLNKMSVEALATVWGPNLLERPNAAPSVEDSNMCTSIISCLLGPFTNICVLGESSTEFRQKLSAFFDEIWGQMIPPGSNGESGAKPSPEGVSILELPGTKTEKNTSSESPTGESPKTVELLQAKDKRNLWMVHSHSAEEQAEDANNFKRYLRTIKKDSKFSSSQESSDLPPPIPPRNRRKSTSSSPIIPALPVTSITPNPGDSDIPPPLPARTYASPQNLFLTPREHRKKYSMTSKDSISISGTTVVDRRRSFSRRRHPSRSPVRSCTIDIGLSPNDRRAYMIGDICEDYDSLSLVASSKSRLKSVETTTTTIQRSTSDVDAHPQNKQLTTRKKVENWNDSPPFLEYETNPGGVFFPWNTVAARRTSSRNHRCETRWTCGFYEAPNFDVSVKQKSDKMEDLSSIPRRVQSDAITEIKSTAVRQRPTAIYLEENANIIFPEIQKISPAPEVPAGICRRISSIYEQKKMQPTDGGWRNLPLRNSLMGPDQLNSTPQSSGTHLSRGSSHASTGSSTSTTLGPN</sequence>
<dbReference type="SMART" id="SM00324">
    <property type="entry name" value="RhoGAP"/>
    <property type="match status" value="1"/>
</dbReference>
<evidence type="ECO:0000313" key="3">
    <source>
        <dbReference type="EMBL" id="VUZ55570.1"/>
    </source>
</evidence>
<keyword evidence="4" id="KW-1185">Reference proteome</keyword>
<feature type="region of interest" description="Disordered" evidence="1">
    <location>
        <begin position="550"/>
        <end position="569"/>
    </location>
</feature>
<evidence type="ECO:0000256" key="1">
    <source>
        <dbReference type="SAM" id="MobiDB-lite"/>
    </source>
</evidence>
<dbReference type="PROSITE" id="PS50238">
    <property type="entry name" value="RHOGAP"/>
    <property type="match status" value="1"/>
</dbReference>
<protein>
    <recommendedName>
        <fullName evidence="2">Rho-GAP domain-containing protein</fullName>
    </recommendedName>
</protein>
<feature type="region of interest" description="Disordered" evidence="1">
    <location>
        <begin position="1152"/>
        <end position="1210"/>
    </location>
</feature>
<dbReference type="GO" id="GO:0007165">
    <property type="term" value="P:signal transduction"/>
    <property type="evidence" value="ECO:0007669"/>
    <property type="project" value="InterPro"/>
</dbReference>
<dbReference type="Gene3D" id="1.10.555.10">
    <property type="entry name" value="Rho GTPase activation protein"/>
    <property type="match status" value="1"/>
</dbReference>
<proteinExistence type="predicted"/>
<feature type="region of interest" description="Disordered" evidence="1">
    <location>
        <begin position="459"/>
        <end position="481"/>
    </location>
</feature>
<feature type="region of interest" description="Disordered" evidence="1">
    <location>
        <begin position="1071"/>
        <end position="1113"/>
    </location>
</feature>
<evidence type="ECO:0000259" key="2">
    <source>
        <dbReference type="PROSITE" id="PS50238"/>
    </source>
</evidence>
<feature type="compositionally biased region" description="Low complexity" evidence="1">
    <location>
        <begin position="1496"/>
        <end position="1515"/>
    </location>
</feature>